<keyword evidence="2" id="KW-1185">Reference proteome</keyword>
<name>A0ABZ1YR41_9NOCA</name>
<sequence>MSDRPEIPVADGRATLDQAHRLQDADACGDEATVSGVRADLVTCYGHEIIVGVMLRRHERERLGFEVELLRLIGPTLLYGDSAGQEPSTTP</sequence>
<dbReference type="EMBL" id="CP109441">
    <property type="protein sequence ID" value="WUV45737.1"/>
    <property type="molecule type" value="Genomic_DNA"/>
</dbReference>
<organism evidence="1 2">
    <name type="scientific">Nocardia vinacea</name>
    <dbReference type="NCBI Taxonomy" id="96468"/>
    <lineage>
        <taxon>Bacteria</taxon>
        <taxon>Bacillati</taxon>
        <taxon>Actinomycetota</taxon>
        <taxon>Actinomycetes</taxon>
        <taxon>Mycobacteriales</taxon>
        <taxon>Nocardiaceae</taxon>
        <taxon>Nocardia</taxon>
    </lineage>
</organism>
<evidence type="ECO:0000313" key="2">
    <source>
        <dbReference type="Proteomes" id="UP001432062"/>
    </source>
</evidence>
<reference evidence="1" key="1">
    <citation type="submission" date="2022-10" db="EMBL/GenBank/DDBJ databases">
        <title>The complete genomes of actinobacterial strains from the NBC collection.</title>
        <authorList>
            <person name="Joergensen T.S."/>
            <person name="Alvarez Arevalo M."/>
            <person name="Sterndorff E.B."/>
            <person name="Faurdal D."/>
            <person name="Vuksanovic O."/>
            <person name="Mourched A.-S."/>
            <person name="Charusanti P."/>
            <person name="Shaw S."/>
            <person name="Blin K."/>
            <person name="Weber T."/>
        </authorList>
    </citation>
    <scope>NUCLEOTIDE SEQUENCE</scope>
    <source>
        <strain evidence="1">NBC_01482</strain>
    </source>
</reference>
<proteinExistence type="predicted"/>
<dbReference type="RefSeq" id="WP_329409227.1">
    <property type="nucleotide sequence ID" value="NZ_CP109441.1"/>
</dbReference>
<gene>
    <name evidence="1" type="ORF">OG563_42750</name>
</gene>
<accession>A0ABZ1YR41</accession>
<evidence type="ECO:0000313" key="1">
    <source>
        <dbReference type="EMBL" id="WUV45737.1"/>
    </source>
</evidence>
<protein>
    <submittedName>
        <fullName evidence="1">Uncharacterized protein</fullName>
    </submittedName>
</protein>
<dbReference type="Proteomes" id="UP001432062">
    <property type="component" value="Chromosome"/>
</dbReference>